<dbReference type="PANTHER" id="PTHR38009:SF1">
    <property type="entry name" value="CONSERVED HYPOTHETICAL PHAGE TAIL PROTEIN"/>
    <property type="match status" value="1"/>
</dbReference>
<protein>
    <submittedName>
        <fullName evidence="1">Phage tail protein</fullName>
    </submittedName>
</protein>
<dbReference type="InterPro" id="IPR011747">
    <property type="entry name" value="CHP02241"/>
</dbReference>
<dbReference type="PANTHER" id="PTHR38009">
    <property type="entry name" value="CONSERVED HYPOTHETICAL PHAGE TAIL PROTEIN"/>
    <property type="match status" value="1"/>
</dbReference>
<evidence type="ECO:0000313" key="2">
    <source>
        <dbReference type="Proteomes" id="UP000092382"/>
    </source>
</evidence>
<evidence type="ECO:0000313" key="1">
    <source>
        <dbReference type="EMBL" id="OBQ26191.1"/>
    </source>
</evidence>
<dbReference type="GO" id="GO:0005198">
    <property type="term" value="F:structural molecule activity"/>
    <property type="evidence" value="ECO:0007669"/>
    <property type="project" value="InterPro"/>
</dbReference>
<dbReference type="Pfam" id="PF06841">
    <property type="entry name" value="Phage_T4_gp19"/>
    <property type="match status" value="1"/>
</dbReference>
<organism evidence="1 2">
    <name type="scientific">Aphanizomenon flos-aquae LD13</name>
    <dbReference type="NCBI Taxonomy" id="1710894"/>
    <lineage>
        <taxon>Bacteria</taxon>
        <taxon>Bacillati</taxon>
        <taxon>Cyanobacteriota</taxon>
        <taxon>Cyanophyceae</taxon>
        <taxon>Nostocales</taxon>
        <taxon>Aphanizomenonaceae</taxon>
        <taxon>Aphanizomenon</taxon>
    </lineage>
</organism>
<dbReference type="InterPro" id="IPR010667">
    <property type="entry name" value="Phage_T4_Gp19"/>
</dbReference>
<dbReference type="NCBIfam" id="TIGR02241">
    <property type="entry name" value="conserved hypothetical phage tail region protein"/>
    <property type="match status" value="1"/>
</dbReference>
<name>A0A1B7VZ38_APHFL</name>
<comment type="caution">
    <text evidence="1">The sequence shown here is derived from an EMBL/GenBank/DDBJ whole genome shotgun (WGS) entry which is preliminary data.</text>
</comment>
<dbReference type="AlphaFoldDB" id="A0A1B7VZ38"/>
<reference evidence="1 2" key="1">
    <citation type="submission" date="2015-09" db="EMBL/GenBank/DDBJ databases">
        <title>Whole genome shotgun sequence assembly of Aphanizomenon flos-aquae UKL13.</title>
        <authorList>
            <person name="Driscoll C."/>
        </authorList>
    </citation>
    <scope>NUCLEOTIDE SEQUENCE [LARGE SCALE GENOMIC DNA]</scope>
    <source>
        <strain evidence="1">MDT13</strain>
    </source>
</reference>
<proteinExistence type="predicted"/>
<dbReference type="PATRIC" id="fig|1710894.3.peg.2667"/>
<dbReference type="Proteomes" id="UP000092382">
    <property type="component" value="Unassembled WGS sequence"/>
</dbReference>
<gene>
    <name evidence="1" type="ORF">AN481_06110</name>
</gene>
<dbReference type="EMBL" id="LJOY01000014">
    <property type="protein sequence ID" value="OBQ26191.1"/>
    <property type="molecule type" value="Genomic_DNA"/>
</dbReference>
<dbReference type="STRING" id="1803587.GCA_001593825_01096"/>
<accession>A0A1B7VZ38</accession>
<sequence>MATPKFEYLTASRFYLEIKLNDISGSNDDIDGYFMECQGFQRSQEVIEIAEVTPQRWGNNDSAKYGRVVRTKIPGNSKSDNITLRRGLTISLSMWNWLKAVEQGNWYKQKRDGDLIIYDQGSQERARYRFIGAWPVKYKISGVKAGSNEFEIEEVELAVDEFIRVK</sequence>